<name>U9SVS7_RHIID</name>
<protein>
    <submittedName>
        <fullName evidence="3">Uncharacterized protein</fullName>
    </submittedName>
</protein>
<evidence type="ECO:0000256" key="1">
    <source>
        <dbReference type="SAM" id="Coils"/>
    </source>
</evidence>
<proteinExistence type="predicted"/>
<dbReference type="EMBL" id="KI301389">
    <property type="protein sequence ID" value="ERZ95260.1"/>
    <property type="molecule type" value="Genomic_DNA"/>
</dbReference>
<reference evidence="3" key="1">
    <citation type="submission" date="2013-07" db="EMBL/GenBank/DDBJ databases">
        <title>The genome of an arbuscular mycorrhizal fungus provides insights into the evolution of the oldest plant symbiosis.</title>
        <authorList>
            <consortium name="DOE Joint Genome Institute"/>
            <person name="Tisserant E."/>
            <person name="Malbreil M."/>
            <person name="Kuo A."/>
            <person name="Kohler A."/>
            <person name="Symeonidi A."/>
            <person name="Balestrini R."/>
            <person name="Charron P."/>
            <person name="Duensing N."/>
            <person name="Frei-dit-Frey N."/>
            <person name="Gianinazzi-Pearson V."/>
            <person name="Gilbert B."/>
            <person name="Handa Y."/>
            <person name="Hijri M."/>
            <person name="Kaul R."/>
            <person name="Kawaguchi M."/>
            <person name="Krajinski F."/>
            <person name="Lammers P."/>
            <person name="Lapierre D."/>
            <person name="Masclaux F.G."/>
            <person name="Murat C."/>
            <person name="Morin E."/>
            <person name="Ndikumana S."/>
            <person name="Pagni M."/>
            <person name="Petitpierre D."/>
            <person name="Requena N."/>
            <person name="Rosikiewicz P."/>
            <person name="Riley R."/>
            <person name="Saito K."/>
            <person name="San Clemente H."/>
            <person name="Shapiro H."/>
            <person name="van Tuinen D."/>
            <person name="Becard G."/>
            <person name="Bonfante P."/>
            <person name="Paszkowski U."/>
            <person name="Shachar-Hill Y."/>
            <person name="Young J.P."/>
            <person name="Sanders I.R."/>
            <person name="Henrissat B."/>
            <person name="Rensing S.A."/>
            <person name="Grigoriev I.V."/>
            <person name="Corradi N."/>
            <person name="Roux C."/>
            <person name="Martin F."/>
        </authorList>
    </citation>
    <scope>NUCLEOTIDE SEQUENCE</scope>
    <source>
        <strain evidence="3">DAOM 197198</strain>
    </source>
</reference>
<sequence length="254" mass="29980">MASDSNKDINNETEVLDENSKKECHKCKLLEEENRKLEEENRKLVDEIEKFNNDLIGNKDFNKTLAAIIDKHKKEIKSKDDKIESKDEEIKSKDKEIKSKDDEIINLKKRHQYELGSAKTFRLSDDDKNNPTNLNEDISQIQEDLEFYVTNLRPKTDIEINLKNISRLLNDSKVKKTVLQRHVLRTILDYFDKYNRKNSLELQFLKQAEDLENLAKRLEKEPYTKATVFIRNNSLLNSSDKNPNSIAKFFRIFI</sequence>
<dbReference type="VEuPathDB" id="FungiDB:RhiirFUN_008502"/>
<accession>U9SVS7</accession>
<dbReference type="AlphaFoldDB" id="U9SVS7"/>
<organism evidence="3">
    <name type="scientific">Rhizophagus irregularis (strain DAOM 181602 / DAOM 197198 / MUCL 43194)</name>
    <name type="common">Arbuscular mycorrhizal fungus</name>
    <name type="synonym">Glomus intraradices</name>
    <dbReference type="NCBI Taxonomy" id="747089"/>
    <lineage>
        <taxon>Eukaryota</taxon>
        <taxon>Fungi</taxon>
        <taxon>Fungi incertae sedis</taxon>
        <taxon>Mucoromycota</taxon>
        <taxon>Glomeromycotina</taxon>
        <taxon>Glomeromycetes</taxon>
        <taxon>Glomerales</taxon>
        <taxon>Glomeraceae</taxon>
        <taxon>Rhizophagus</taxon>
    </lineage>
</organism>
<feature type="region of interest" description="Disordered" evidence="2">
    <location>
        <begin position="1"/>
        <end position="20"/>
    </location>
</feature>
<gene>
    <name evidence="3" type="ORF">GLOINDRAFT_90141</name>
</gene>
<feature type="coiled-coil region" evidence="1">
    <location>
        <begin position="20"/>
        <end position="110"/>
    </location>
</feature>
<keyword evidence="1" id="KW-0175">Coiled coil</keyword>
<dbReference type="HOGENOM" id="CLU_1031133_0_0_1"/>
<evidence type="ECO:0000313" key="3">
    <source>
        <dbReference type="EMBL" id="ERZ95260.1"/>
    </source>
</evidence>
<evidence type="ECO:0000256" key="2">
    <source>
        <dbReference type="SAM" id="MobiDB-lite"/>
    </source>
</evidence>
<feature type="compositionally biased region" description="Basic and acidic residues" evidence="2">
    <location>
        <begin position="1"/>
        <end position="10"/>
    </location>
</feature>